<evidence type="ECO:0000313" key="2">
    <source>
        <dbReference type="EMBL" id="CAD9556110.1"/>
    </source>
</evidence>
<evidence type="ECO:0000256" key="1">
    <source>
        <dbReference type="SAM" id="Phobius"/>
    </source>
</evidence>
<keyword evidence="1" id="KW-0472">Membrane</keyword>
<dbReference type="Pfam" id="PF04657">
    <property type="entry name" value="DMT_YdcZ"/>
    <property type="match status" value="1"/>
</dbReference>
<gene>
    <name evidence="2" type="ORF">CBRE1094_LOCUS47316</name>
</gene>
<keyword evidence="1" id="KW-0812">Transmembrane</keyword>
<keyword evidence="1" id="KW-1133">Transmembrane helix</keyword>
<protein>
    <recommendedName>
        <fullName evidence="3">EamA domain-containing protein</fullName>
    </recommendedName>
</protein>
<sequence>MRCRMCTPARFGGVLLSIGSCVLARGLQVAMRPSLKKLTLSIVCMIAGASLPVQAAINARLTKHLGGAEVAGATVCLLGSALLATGLFVLNASGMMPFAPRASLWEIPPWEMAGGGLLGVSGIAVLFVGTALGMARYFVLQLSGQLLTSVAIEFALELGAEAALPRLPGEAVLLSLLRLGALGLMVCAAACVVCNEAPEPEANATMDKAAELDAAQSQTEYKLMKPEAKAVGAGRH</sequence>
<organism evidence="2">
    <name type="scientific">Haptolina brevifila</name>
    <dbReference type="NCBI Taxonomy" id="156173"/>
    <lineage>
        <taxon>Eukaryota</taxon>
        <taxon>Haptista</taxon>
        <taxon>Haptophyta</taxon>
        <taxon>Prymnesiophyceae</taxon>
        <taxon>Prymnesiales</taxon>
        <taxon>Prymnesiaceae</taxon>
        <taxon>Haptolina</taxon>
    </lineage>
</organism>
<feature type="transmembrane region" description="Helical" evidence="1">
    <location>
        <begin position="112"/>
        <end position="139"/>
    </location>
</feature>
<dbReference type="PROSITE" id="PS51257">
    <property type="entry name" value="PROKAR_LIPOPROTEIN"/>
    <property type="match status" value="1"/>
</dbReference>
<feature type="transmembrane region" description="Helical" evidence="1">
    <location>
        <begin position="40"/>
        <end position="58"/>
    </location>
</feature>
<dbReference type="AlphaFoldDB" id="A0A7S2JS89"/>
<evidence type="ECO:0008006" key="3">
    <source>
        <dbReference type="Google" id="ProtNLM"/>
    </source>
</evidence>
<reference evidence="2" key="1">
    <citation type="submission" date="2021-01" db="EMBL/GenBank/DDBJ databases">
        <authorList>
            <person name="Corre E."/>
            <person name="Pelletier E."/>
            <person name="Niang G."/>
            <person name="Scheremetjew M."/>
            <person name="Finn R."/>
            <person name="Kale V."/>
            <person name="Holt S."/>
            <person name="Cochrane G."/>
            <person name="Meng A."/>
            <person name="Brown T."/>
            <person name="Cohen L."/>
        </authorList>
    </citation>
    <scope>NUCLEOTIDE SEQUENCE</scope>
    <source>
        <strain evidence="2">UTEX LB 985</strain>
    </source>
</reference>
<name>A0A7S2JS89_9EUKA</name>
<accession>A0A7S2JS89</accession>
<dbReference type="EMBL" id="HBGU01086672">
    <property type="protein sequence ID" value="CAD9556110.1"/>
    <property type="molecule type" value="Transcribed_RNA"/>
</dbReference>
<feature type="transmembrane region" description="Helical" evidence="1">
    <location>
        <begin position="70"/>
        <end position="92"/>
    </location>
</feature>
<dbReference type="InterPro" id="IPR006750">
    <property type="entry name" value="YdcZ"/>
</dbReference>
<proteinExistence type="predicted"/>